<name>A0ABQ4NI82_9RHOB</name>
<accession>A0ABQ4NI82</accession>
<sequence length="252" mass="27473">MSDMGGSLSFAAVPSSLGVLGARRKGPQPVWTSARLRGTPRPMSALSPDAVTALFTRSDDQFLFARWGRPIAPVVFGVTDETVAVLKGAIEALCLLTSHKMAETDPELGANLMVFFIQDWRELTDTPNLDRLIPDLAPLVARLVAQDANQYRIFRFDAQGAIQACFSFIRMDDQLAQVSAETLALNQMVQAMLLWSDKAFHDASPLAMVDGRAVLRPDVADVMRAAYDPVLPPMSQDPATAMRLSARLGRAQ</sequence>
<comment type="caution">
    <text evidence="1">The sequence shown here is derived from an EMBL/GenBank/DDBJ whole genome shotgun (WGS) entry which is preliminary data.</text>
</comment>
<protein>
    <submittedName>
        <fullName evidence="1">Uncharacterized protein</fullName>
    </submittedName>
</protein>
<proteinExistence type="predicted"/>
<dbReference type="Proteomes" id="UP000786693">
    <property type="component" value="Unassembled WGS sequence"/>
</dbReference>
<reference evidence="1 2" key="1">
    <citation type="submission" date="2021-05" db="EMBL/GenBank/DDBJ databases">
        <title>Bacteria Genome sequencing.</title>
        <authorList>
            <person name="Takabe Y."/>
            <person name="Nakajima Y."/>
            <person name="Suzuki S."/>
            <person name="Shiozaki T."/>
        </authorList>
    </citation>
    <scope>NUCLEOTIDE SEQUENCE [LARGE SCALE GENOMIC DNA]</scope>
    <source>
        <strain evidence="1 2">AI_62</strain>
    </source>
</reference>
<keyword evidence="2" id="KW-1185">Reference proteome</keyword>
<evidence type="ECO:0000313" key="2">
    <source>
        <dbReference type="Proteomes" id="UP000786693"/>
    </source>
</evidence>
<dbReference type="EMBL" id="BPFH01000001">
    <property type="protein sequence ID" value="GIT94006.1"/>
    <property type="molecule type" value="Genomic_DNA"/>
</dbReference>
<organism evidence="1 2">
    <name type="scientific">Jannaschia pagri</name>
    <dbReference type="NCBI Taxonomy" id="2829797"/>
    <lineage>
        <taxon>Bacteria</taxon>
        <taxon>Pseudomonadati</taxon>
        <taxon>Pseudomonadota</taxon>
        <taxon>Alphaproteobacteria</taxon>
        <taxon>Rhodobacterales</taxon>
        <taxon>Roseobacteraceae</taxon>
        <taxon>Jannaschia</taxon>
    </lineage>
</organism>
<evidence type="ECO:0000313" key="1">
    <source>
        <dbReference type="EMBL" id="GIT94006.1"/>
    </source>
</evidence>
<gene>
    <name evidence="1" type="ORF">JANAI62_06290</name>
</gene>